<dbReference type="InterPro" id="IPR006059">
    <property type="entry name" value="SBP"/>
</dbReference>
<dbReference type="PANTHER" id="PTHR43649:SF14">
    <property type="entry name" value="BLR3389 PROTEIN"/>
    <property type="match status" value="1"/>
</dbReference>
<gene>
    <name evidence="2" type="ORF">PTI45_03353</name>
</gene>
<name>A0A1E3L0B3_9BACL</name>
<evidence type="ECO:0000256" key="1">
    <source>
        <dbReference type="SAM" id="SignalP"/>
    </source>
</evidence>
<dbReference type="SUPFAM" id="SSF53850">
    <property type="entry name" value="Periplasmic binding protein-like II"/>
    <property type="match status" value="1"/>
</dbReference>
<keyword evidence="3" id="KW-1185">Reference proteome</keyword>
<feature type="signal peptide" evidence="1">
    <location>
        <begin position="1"/>
        <end position="24"/>
    </location>
</feature>
<dbReference type="AlphaFoldDB" id="A0A1E3L0B3"/>
<dbReference type="RefSeq" id="WP_069328743.1">
    <property type="nucleotide sequence ID" value="NZ_MDER01000064.1"/>
</dbReference>
<feature type="chain" id="PRO_5039257972" evidence="1">
    <location>
        <begin position="25"/>
        <end position="440"/>
    </location>
</feature>
<organism evidence="2 3">
    <name type="scientific">Paenibacillus nuruki</name>
    <dbReference type="NCBI Taxonomy" id="1886670"/>
    <lineage>
        <taxon>Bacteria</taxon>
        <taxon>Bacillati</taxon>
        <taxon>Bacillota</taxon>
        <taxon>Bacilli</taxon>
        <taxon>Bacillales</taxon>
        <taxon>Paenibacillaceae</taxon>
        <taxon>Paenibacillus</taxon>
    </lineage>
</organism>
<keyword evidence="1" id="KW-0732">Signal</keyword>
<evidence type="ECO:0000313" key="3">
    <source>
        <dbReference type="Proteomes" id="UP000094578"/>
    </source>
</evidence>
<dbReference type="PROSITE" id="PS51257">
    <property type="entry name" value="PROKAR_LIPOPROTEIN"/>
    <property type="match status" value="1"/>
</dbReference>
<evidence type="ECO:0000313" key="2">
    <source>
        <dbReference type="EMBL" id="ODP27228.1"/>
    </source>
</evidence>
<dbReference type="InterPro" id="IPR050490">
    <property type="entry name" value="Bact_solute-bd_prot1"/>
</dbReference>
<dbReference type="PANTHER" id="PTHR43649">
    <property type="entry name" value="ARABINOSE-BINDING PROTEIN-RELATED"/>
    <property type="match status" value="1"/>
</dbReference>
<protein>
    <submittedName>
        <fullName evidence="2">Putative ABC transporter extracellular-binding protein YurO</fullName>
    </submittedName>
</protein>
<dbReference type="Gene3D" id="3.40.190.10">
    <property type="entry name" value="Periplasmic binding protein-like II"/>
    <property type="match status" value="2"/>
</dbReference>
<dbReference type="STRING" id="1886670.PTI45_03353"/>
<comment type="caution">
    <text evidence="2">The sequence shown here is derived from an EMBL/GenBank/DDBJ whole genome shotgun (WGS) entry which is preliminary data.</text>
</comment>
<sequence length="440" mass="47972">MAKGYWKKSIGVLTGVLLLSSVLAGCGNSSESATGSGSAGAKGEMVIYDWQNADSFVYKMSEQLAKDYNARKDATTTMKVQHIPGTDRYYPKLNAELAANAGPDVFVSHAAGKLKTYADSGRIMDLTEILNADPEWKKSFTSGAFNLLTFDDKVYAIPTAFATVPLFYNKEIFAKYNLTPPTTYEELKNVIKVLKDNGVTPFAFGAKESWTSALFSEMVANRIGGDEPFNKLMDGTGSWMDPSYIQTGNVMNELRDMGAFPSGFLGLDNTAITNMFKNGEAAMFVMGSWAVGSVEAADSKVKGKVGVAKFPTFEGGKGDLDTWLGQPSYNLVIRANTENKDQALEYIKAWTSNDIQTKLAEENGDIPAVNVKLNKDKVPAVAQELQKEMSDMKGMFIFYDVGLGAKIGDEYNTTIQAILAGQAPEEAFQSLEQFTQDNKE</sequence>
<accession>A0A1E3L0B3</accession>
<dbReference type="Pfam" id="PF01547">
    <property type="entry name" value="SBP_bac_1"/>
    <property type="match status" value="1"/>
</dbReference>
<proteinExistence type="predicted"/>
<reference evidence="2 3" key="1">
    <citation type="submission" date="2016-08" db="EMBL/GenBank/DDBJ databases">
        <title>Genome sequencing of Paenibacillus sp. TI45-13ar, isolated from Korean traditional nuruk.</title>
        <authorList>
            <person name="Kim S.-J."/>
        </authorList>
    </citation>
    <scope>NUCLEOTIDE SEQUENCE [LARGE SCALE GENOMIC DNA]</scope>
    <source>
        <strain evidence="2 3">TI45-13ar</strain>
    </source>
</reference>
<dbReference type="EMBL" id="MDER01000064">
    <property type="protein sequence ID" value="ODP27228.1"/>
    <property type="molecule type" value="Genomic_DNA"/>
</dbReference>
<dbReference type="Proteomes" id="UP000094578">
    <property type="component" value="Unassembled WGS sequence"/>
</dbReference>
<dbReference type="PATRIC" id="fig|1886670.3.peg.3410"/>